<evidence type="ECO:0000313" key="2">
    <source>
        <dbReference type="EMBL" id="CAD8293549.1"/>
    </source>
</evidence>
<evidence type="ECO:0000256" key="1">
    <source>
        <dbReference type="SAM" id="MobiDB-lite"/>
    </source>
</evidence>
<feature type="compositionally biased region" description="Low complexity" evidence="1">
    <location>
        <begin position="43"/>
        <end position="52"/>
    </location>
</feature>
<sequence length="127" mass="13639">MVAPNLWPRRPAAAASAAARQPPPPRDRSAPPRSAPHPPAADTPPSASPWATPRPLRPLCSMFVGPLLVRFNDTCPSAAYYFRRKMGPPGGAVCVDVDSLVQVEGPMADHIRIQGRAVSMAECTRYD</sequence>
<feature type="compositionally biased region" description="Low complexity" evidence="1">
    <location>
        <begin position="8"/>
        <end position="20"/>
    </location>
</feature>
<feature type="compositionally biased region" description="Pro residues" evidence="1">
    <location>
        <begin position="33"/>
        <end position="42"/>
    </location>
</feature>
<accession>A0A7R9VEV6</accession>
<dbReference type="EMBL" id="HBEC01026228">
    <property type="protein sequence ID" value="CAD8293549.1"/>
    <property type="molecule type" value="Transcribed_RNA"/>
</dbReference>
<proteinExistence type="predicted"/>
<name>A0A7R9VEV6_9CHLO</name>
<dbReference type="AlphaFoldDB" id="A0A7R9VEV6"/>
<protein>
    <submittedName>
        <fullName evidence="2">Uncharacterized protein</fullName>
    </submittedName>
</protein>
<reference evidence="2" key="1">
    <citation type="submission" date="2021-01" db="EMBL/GenBank/DDBJ databases">
        <authorList>
            <person name="Corre E."/>
            <person name="Pelletier E."/>
            <person name="Niang G."/>
            <person name="Scheremetjew M."/>
            <person name="Finn R."/>
            <person name="Kale V."/>
            <person name="Holt S."/>
            <person name="Cochrane G."/>
            <person name="Meng A."/>
            <person name="Brown T."/>
            <person name="Cohen L."/>
        </authorList>
    </citation>
    <scope>NUCLEOTIDE SEQUENCE</scope>
    <source>
        <strain evidence="2">CCMP219</strain>
    </source>
</reference>
<feature type="region of interest" description="Disordered" evidence="1">
    <location>
        <begin position="1"/>
        <end position="52"/>
    </location>
</feature>
<organism evidence="2">
    <name type="scientific">Chlamydomonas euryale</name>
    <dbReference type="NCBI Taxonomy" id="1486919"/>
    <lineage>
        <taxon>Eukaryota</taxon>
        <taxon>Viridiplantae</taxon>
        <taxon>Chlorophyta</taxon>
        <taxon>core chlorophytes</taxon>
        <taxon>Chlorophyceae</taxon>
        <taxon>CS clade</taxon>
        <taxon>Chlamydomonadales</taxon>
        <taxon>Chlamydomonadaceae</taxon>
        <taxon>Chlamydomonas</taxon>
    </lineage>
</organism>
<gene>
    <name evidence="2" type="ORF">CEUR00632_LOCUS12076</name>
</gene>